<dbReference type="Proteomes" id="UP000001556">
    <property type="component" value="Chromosome"/>
</dbReference>
<evidence type="ECO:0000313" key="6">
    <source>
        <dbReference type="Proteomes" id="UP000001556"/>
    </source>
</evidence>
<feature type="coiled-coil region" evidence="4">
    <location>
        <begin position="22"/>
        <end position="49"/>
    </location>
</feature>
<evidence type="ECO:0000256" key="4">
    <source>
        <dbReference type="SAM" id="Coils"/>
    </source>
</evidence>
<dbReference type="STRING" id="349161.Dred_1636"/>
<dbReference type="OrthoDB" id="9798371at2"/>
<sequence length="317" mass="35055">MKLQEIYDLVIKMGIEHDPRGLEVVQKQLTKEKKKIEDLKEDEKKEVDQDRLFNPYTDTRVLYGELNREVKRILVGVDMEVAEVLLADRLEEKGKKIDLIMAHHPEGKAMAGLYDVMHLQEDLLAQLGVPINVAEGIMAGRIAEVRRGLMPVNHNRAVDAARLLDIPLMCCHTPADNMVTEYVQKKIAENNCETLGDIVKVLKQIPEYAAAVKTGAGPTIVVGSKDRSAGKVFVDMTGGTSGSEDAYAKLSTAGVGTLVVMHISEKHRKEAEKNHVNVIIAGHMASDSLGMNLILDDLEKQGVEVLTCSGLIRIKRF</sequence>
<dbReference type="KEGG" id="drm:Dred_1636"/>
<evidence type="ECO:0000256" key="3">
    <source>
        <dbReference type="PIRSR" id="PIRSR602678-1"/>
    </source>
</evidence>
<name>A4J511_DESRM</name>
<keyword evidence="3" id="KW-0479">Metal-binding</keyword>
<dbReference type="InterPro" id="IPR002678">
    <property type="entry name" value="DUF34/NIF3"/>
</dbReference>
<keyword evidence="4" id="KW-0175">Coiled coil</keyword>
<gene>
    <name evidence="5" type="ordered locus">Dred_1636</name>
</gene>
<organism evidence="5 6">
    <name type="scientific">Desulforamulus reducens (strain ATCC BAA-1160 / DSM 100696 / MI-1)</name>
    <name type="common">Desulfotomaculum reducens</name>
    <dbReference type="NCBI Taxonomy" id="349161"/>
    <lineage>
        <taxon>Bacteria</taxon>
        <taxon>Bacillati</taxon>
        <taxon>Bacillota</taxon>
        <taxon>Clostridia</taxon>
        <taxon>Eubacteriales</taxon>
        <taxon>Peptococcaceae</taxon>
        <taxon>Desulforamulus</taxon>
    </lineage>
</organism>
<dbReference type="eggNOG" id="COG0327">
    <property type="taxonomic scope" value="Bacteria"/>
</dbReference>
<feature type="binding site" evidence="3">
    <location>
        <position position="283"/>
    </location>
    <ligand>
        <name>a divalent metal cation</name>
        <dbReference type="ChEBI" id="CHEBI:60240"/>
        <label>1</label>
    </ligand>
</feature>
<dbReference type="HOGENOM" id="CLU_075763_0_0_9"/>
<reference evidence="5 6" key="1">
    <citation type="submission" date="2007-03" db="EMBL/GenBank/DDBJ databases">
        <title>Complete sequence of Desulfotomaculum reducens MI-1.</title>
        <authorList>
            <consortium name="US DOE Joint Genome Institute"/>
            <person name="Copeland A."/>
            <person name="Lucas S."/>
            <person name="Lapidus A."/>
            <person name="Barry K."/>
            <person name="Detter J.C."/>
            <person name="Glavina del Rio T."/>
            <person name="Hammon N."/>
            <person name="Israni S."/>
            <person name="Dalin E."/>
            <person name="Tice H."/>
            <person name="Pitluck S."/>
            <person name="Sims D."/>
            <person name="Brettin T."/>
            <person name="Bruce D."/>
            <person name="Han C."/>
            <person name="Tapia R."/>
            <person name="Schmutz J."/>
            <person name="Larimer F."/>
            <person name="Land M."/>
            <person name="Hauser L."/>
            <person name="Kyrpides N."/>
            <person name="Kim E."/>
            <person name="Tebo B.M."/>
            <person name="Richardson P."/>
        </authorList>
    </citation>
    <scope>NUCLEOTIDE SEQUENCE [LARGE SCALE GENOMIC DNA]</scope>
    <source>
        <strain evidence="5 6">MI-1</strain>
    </source>
</reference>
<feature type="binding site" evidence="3">
    <location>
        <position position="176"/>
    </location>
    <ligand>
        <name>a divalent metal cation</name>
        <dbReference type="ChEBI" id="CHEBI:60240"/>
        <label>1</label>
    </ligand>
</feature>
<dbReference type="InterPro" id="IPR036069">
    <property type="entry name" value="DUF34/NIF3_sf"/>
</dbReference>
<comment type="similarity">
    <text evidence="1">Belongs to the GTP cyclohydrolase I type 2/NIF3 family.</text>
</comment>
<evidence type="ECO:0000313" key="5">
    <source>
        <dbReference type="EMBL" id="ABO50164.1"/>
    </source>
</evidence>
<evidence type="ECO:0000256" key="1">
    <source>
        <dbReference type="ARBA" id="ARBA00006964"/>
    </source>
</evidence>
<dbReference type="SUPFAM" id="SSF102705">
    <property type="entry name" value="NIF3 (NGG1p interacting factor 3)-like"/>
    <property type="match status" value="1"/>
</dbReference>
<keyword evidence="6" id="KW-1185">Reference proteome</keyword>
<dbReference type="AlphaFoldDB" id="A4J511"/>
<dbReference type="RefSeq" id="WP_011877979.1">
    <property type="nucleotide sequence ID" value="NC_009253.1"/>
</dbReference>
<accession>A4J511</accession>
<proteinExistence type="inferred from homology"/>
<dbReference type="Pfam" id="PF01784">
    <property type="entry name" value="DUF34_NIF3"/>
    <property type="match status" value="1"/>
</dbReference>
<dbReference type="EMBL" id="CP000612">
    <property type="protein sequence ID" value="ABO50164.1"/>
    <property type="molecule type" value="Genomic_DNA"/>
</dbReference>
<evidence type="ECO:0000256" key="2">
    <source>
        <dbReference type="ARBA" id="ARBA00022112"/>
    </source>
</evidence>
<protein>
    <recommendedName>
        <fullName evidence="2">GTP cyclohydrolase 1 type 2 homolog</fullName>
    </recommendedName>
</protein>